<keyword evidence="4" id="KW-1278">Translocase</keyword>
<dbReference type="PROSITE" id="PS50893">
    <property type="entry name" value="ABC_TRANSPORTER_2"/>
    <property type="match status" value="1"/>
</dbReference>
<keyword evidence="2" id="KW-0547">Nucleotide-binding</keyword>
<evidence type="ECO:0000313" key="11">
    <source>
        <dbReference type="EMBL" id="TDQ70161.1"/>
    </source>
</evidence>
<accession>A0A484F4Z4</accession>
<protein>
    <recommendedName>
        <fullName evidence="8">Cobalamin import ATP-binding protein BtuD</fullName>
        <ecNumber evidence="7">7.6.2.8</ecNumber>
    </recommendedName>
    <alternativeName>
        <fullName evidence="9">Vitamin B12-transporting ATPase</fullName>
    </alternativeName>
</protein>
<dbReference type="Proteomes" id="UP000294855">
    <property type="component" value="Unassembled WGS sequence"/>
</dbReference>
<gene>
    <name evidence="11" type="ORF">C7391_0500</name>
</gene>
<evidence type="ECO:0000256" key="9">
    <source>
        <dbReference type="ARBA" id="ARBA00077139"/>
    </source>
</evidence>
<dbReference type="InterPro" id="IPR003593">
    <property type="entry name" value="AAA+_ATPase"/>
</dbReference>
<dbReference type="Pfam" id="PF00005">
    <property type="entry name" value="ABC_tran"/>
    <property type="match status" value="1"/>
</dbReference>
<dbReference type="SUPFAM" id="SSF52540">
    <property type="entry name" value="P-loop containing nucleoside triphosphate hydrolases"/>
    <property type="match status" value="1"/>
</dbReference>
<proteinExistence type="predicted"/>
<dbReference type="GO" id="GO:0016887">
    <property type="term" value="F:ATP hydrolysis activity"/>
    <property type="evidence" value="ECO:0007669"/>
    <property type="project" value="InterPro"/>
</dbReference>
<sequence>MNFRVNGVHFDYKSRKVLNGVELNVNQGEILAIMGPNGVGKSTLLKCMDMILKPTAGSVLIDETDLVSLSKQEIAKRVGYVSQRNEVSRTTVFDAVLLGRKPHVGLKITENDYNIVDAALKRFDLEDMQLRRIDEMSGGELQKVCICRAIAQEPNVLLLDEPTSSLDLHNQLEILKIIRNVTEGHQTATVLTMHDLNLALRFADKFVFMKDGIIHDACDAAGVTPEMIENIYGVKVQIEYFKGMPYVIPE</sequence>
<dbReference type="PROSITE" id="PS00211">
    <property type="entry name" value="ABC_TRANSPORTER_1"/>
    <property type="match status" value="1"/>
</dbReference>
<dbReference type="OrthoDB" id="24644at2157"/>
<dbReference type="PANTHER" id="PTHR42794">
    <property type="entry name" value="HEMIN IMPORT ATP-BINDING PROTEIN HMUV"/>
    <property type="match status" value="1"/>
</dbReference>
<comment type="catalytic activity">
    <reaction evidence="5">
        <text>an R-cob(III)alamin(out) + ATP + H2O = an R-cob(III)alamin(in) + ADP + phosphate + H(+)</text>
        <dbReference type="Rhea" id="RHEA:17873"/>
        <dbReference type="ChEBI" id="CHEBI:15377"/>
        <dbReference type="ChEBI" id="CHEBI:15378"/>
        <dbReference type="ChEBI" id="CHEBI:30616"/>
        <dbReference type="ChEBI" id="CHEBI:43474"/>
        <dbReference type="ChEBI" id="CHEBI:140785"/>
        <dbReference type="ChEBI" id="CHEBI:456216"/>
        <dbReference type="EC" id="7.6.2.8"/>
    </reaction>
</comment>
<organism evidence="11 12">
    <name type="scientific">Methanimicrococcus blatticola</name>
    <dbReference type="NCBI Taxonomy" id="91560"/>
    <lineage>
        <taxon>Archaea</taxon>
        <taxon>Methanobacteriati</taxon>
        <taxon>Methanobacteriota</taxon>
        <taxon>Stenosarchaea group</taxon>
        <taxon>Methanomicrobia</taxon>
        <taxon>Methanosarcinales</taxon>
        <taxon>Methanosarcinaceae</taxon>
        <taxon>Methanimicrococcus</taxon>
    </lineage>
</organism>
<evidence type="ECO:0000313" key="12">
    <source>
        <dbReference type="Proteomes" id="UP000294855"/>
    </source>
</evidence>
<evidence type="ECO:0000256" key="8">
    <source>
        <dbReference type="ARBA" id="ARBA00073649"/>
    </source>
</evidence>
<evidence type="ECO:0000256" key="3">
    <source>
        <dbReference type="ARBA" id="ARBA00022840"/>
    </source>
</evidence>
<evidence type="ECO:0000256" key="2">
    <source>
        <dbReference type="ARBA" id="ARBA00022741"/>
    </source>
</evidence>
<dbReference type="CDD" id="cd03214">
    <property type="entry name" value="ABC_Iron-Siderophores_B12_Hemin"/>
    <property type="match status" value="1"/>
</dbReference>
<dbReference type="InterPro" id="IPR027417">
    <property type="entry name" value="P-loop_NTPase"/>
</dbReference>
<keyword evidence="1" id="KW-0813">Transport</keyword>
<evidence type="ECO:0000256" key="4">
    <source>
        <dbReference type="ARBA" id="ARBA00022967"/>
    </source>
</evidence>
<evidence type="ECO:0000256" key="7">
    <source>
        <dbReference type="ARBA" id="ARBA00066387"/>
    </source>
</evidence>
<dbReference type="RefSeq" id="WP_133516976.1">
    <property type="nucleotide sequence ID" value="NZ_JAHDUW010000005.1"/>
</dbReference>
<dbReference type="AlphaFoldDB" id="A0A484F4Z4"/>
<dbReference type="Gene3D" id="3.40.50.300">
    <property type="entry name" value="P-loop containing nucleotide triphosphate hydrolases"/>
    <property type="match status" value="1"/>
</dbReference>
<name>A0A484F4Z4_9EURY</name>
<dbReference type="InterPro" id="IPR017871">
    <property type="entry name" value="ABC_transporter-like_CS"/>
</dbReference>
<dbReference type="PANTHER" id="PTHR42794:SF1">
    <property type="entry name" value="HEMIN IMPORT ATP-BINDING PROTEIN HMUV"/>
    <property type="match status" value="1"/>
</dbReference>
<evidence type="ECO:0000259" key="10">
    <source>
        <dbReference type="PROSITE" id="PS50893"/>
    </source>
</evidence>
<dbReference type="GO" id="GO:0015420">
    <property type="term" value="F:ABC-type vitamin B12 transporter activity"/>
    <property type="evidence" value="ECO:0007669"/>
    <property type="project" value="UniProtKB-EC"/>
</dbReference>
<dbReference type="EC" id="7.6.2.8" evidence="7"/>
<evidence type="ECO:0000256" key="6">
    <source>
        <dbReference type="ARBA" id="ARBA00058960"/>
    </source>
</evidence>
<dbReference type="SMART" id="SM00382">
    <property type="entry name" value="AAA"/>
    <property type="match status" value="1"/>
</dbReference>
<keyword evidence="12" id="KW-1185">Reference proteome</keyword>
<keyword evidence="3 11" id="KW-0067">ATP-binding</keyword>
<dbReference type="EMBL" id="SNYS01000006">
    <property type="protein sequence ID" value="TDQ70161.1"/>
    <property type="molecule type" value="Genomic_DNA"/>
</dbReference>
<evidence type="ECO:0000256" key="1">
    <source>
        <dbReference type="ARBA" id="ARBA00022448"/>
    </source>
</evidence>
<comment type="function">
    <text evidence="6">Required for corrinoid utilization. Probably part of the ABC transporter complex BtuCDF involved in cobalamin (vitamin B12) import. Probably responsible for energy coupling to the transport system.</text>
</comment>
<evidence type="ECO:0000256" key="5">
    <source>
        <dbReference type="ARBA" id="ARBA00050590"/>
    </source>
</evidence>
<dbReference type="FunFam" id="3.40.50.300:FF:000134">
    <property type="entry name" value="Iron-enterobactin ABC transporter ATP-binding protein"/>
    <property type="match status" value="1"/>
</dbReference>
<feature type="domain" description="ABC transporter" evidence="10">
    <location>
        <begin position="3"/>
        <end position="236"/>
    </location>
</feature>
<reference evidence="11 12" key="1">
    <citation type="submission" date="2019-03" db="EMBL/GenBank/DDBJ databases">
        <title>Genomic Encyclopedia of Type Strains, Phase IV (KMG-IV): sequencing the most valuable type-strain genomes for metagenomic binning, comparative biology and taxonomic classification.</title>
        <authorList>
            <person name="Goeker M."/>
        </authorList>
    </citation>
    <scope>NUCLEOTIDE SEQUENCE [LARGE SCALE GENOMIC DNA]</scope>
    <source>
        <strain evidence="11 12">DSM 13328</strain>
    </source>
</reference>
<dbReference type="GO" id="GO:0005524">
    <property type="term" value="F:ATP binding"/>
    <property type="evidence" value="ECO:0007669"/>
    <property type="project" value="UniProtKB-KW"/>
</dbReference>
<dbReference type="InterPro" id="IPR003439">
    <property type="entry name" value="ABC_transporter-like_ATP-bd"/>
</dbReference>
<comment type="caution">
    <text evidence="11">The sequence shown here is derived from an EMBL/GenBank/DDBJ whole genome shotgun (WGS) entry which is preliminary data.</text>
</comment>